<feature type="transmembrane region" description="Helical" evidence="1">
    <location>
        <begin position="340"/>
        <end position="359"/>
    </location>
</feature>
<dbReference type="AlphaFoldDB" id="B9L6C2"/>
<keyword evidence="1" id="KW-1133">Transmembrane helix</keyword>
<evidence type="ECO:0000313" key="3">
    <source>
        <dbReference type="Proteomes" id="UP000000448"/>
    </source>
</evidence>
<dbReference type="eggNOG" id="COG5557">
    <property type="taxonomic scope" value="Bacteria"/>
</dbReference>
<dbReference type="Proteomes" id="UP000000448">
    <property type="component" value="Chromosome"/>
</dbReference>
<name>B9L6C2_NAUPA</name>
<dbReference type="GO" id="GO:0005886">
    <property type="term" value="C:plasma membrane"/>
    <property type="evidence" value="ECO:0007669"/>
    <property type="project" value="TreeGrafter"/>
</dbReference>
<feature type="transmembrane region" description="Helical" evidence="1">
    <location>
        <begin position="315"/>
        <end position="333"/>
    </location>
</feature>
<feature type="transmembrane region" description="Helical" evidence="1">
    <location>
        <begin position="21"/>
        <end position="41"/>
    </location>
</feature>
<evidence type="ECO:0000256" key="1">
    <source>
        <dbReference type="SAM" id="Phobius"/>
    </source>
</evidence>
<dbReference type="KEGG" id="nam:NAMH_1520"/>
<gene>
    <name evidence="2" type="ordered locus">NAMH_1520</name>
</gene>
<feature type="transmembrane region" description="Helical" evidence="1">
    <location>
        <begin position="203"/>
        <end position="221"/>
    </location>
</feature>
<dbReference type="HOGENOM" id="CLU_632869_0_0_7"/>
<keyword evidence="1" id="KW-0472">Membrane</keyword>
<dbReference type="InterPro" id="IPR052049">
    <property type="entry name" value="Electron_transfer_protein"/>
</dbReference>
<dbReference type="STRING" id="598659.NAMH_1520"/>
<dbReference type="PANTHER" id="PTHR34856:SF2">
    <property type="entry name" value="PROTEIN NRFD"/>
    <property type="match status" value="1"/>
</dbReference>
<dbReference type="RefSeq" id="WP_015902150.1">
    <property type="nucleotide sequence ID" value="NC_012115.1"/>
</dbReference>
<organism evidence="2 3">
    <name type="scientific">Nautilia profundicola (strain ATCC BAA-1463 / DSM 18972 / AmH)</name>
    <dbReference type="NCBI Taxonomy" id="598659"/>
    <lineage>
        <taxon>Bacteria</taxon>
        <taxon>Pseudomonadati</taxon>
        <taxon>Campylobacterota</taxon>
        <taxon>Epsilonproteobacteria</taxon>
        <taxon>Nautiliales</taxon>
        <taxon>Nautiliaceae</taxon>
        <taxon>Nautilia</taxon>
    </lineage>
</organism>
<feature type="transmembrane region" description="Helical" evidence="1">
    <location>
        <begin position="129"/>
        <end position="150"/>
    </location>
</feature>
<dbReference type="PANTHER" id="PTHR34856">
    <property type="entry name" value="PROTEIN NRFD"/>
    <property type="match status" value="1"/>
</dbReference>
<feature type="transmembrane region" description="Helical" evidence="1">
    <location>
        <begin position="241"/>
        <end position="265"/>
    </location>
</feature>
<dbReference type="Pfam" id="PF14589">
    <property type="entry name" value="NrfD_2"/>
    <property type="match status" value="1"/>
</dbReference>
<accession>B9L6C2</accession>
<sequence length="433" mass="48187">MNEYINCCGLNIRKVSITQLLFNKTMLIAYVLLAIGVIGWYEIFALRWAHDFVNNAGVIAAAGHLEDTKQIAMALKEQIFHLEHIEEVNKAEPWGIFVSQYTYLLYGGSALIFLTALAELFHVKIAPKVAAAFITFGISMVFGGLVSIATDLANQINIYWMFLNPQPQSGMWLMLPLYTVYIPFTFIEIYFLLTNNREMARKIAGVLVILGLVIDAAEFYIQGLLFNLNDPRHLWTDIPQLWIYFLITGALTGVAGAMLYSFLGLKDKPYYEDTMNLLIKAGLVIAVLTGLYEVVNYMTVDPKWTSLIVSGSPVATMFWTWIVLGLVIPIILWATKNKTLAVVGAISAIIGTFFMRQAFIYGGNVYPMTARVDGLGPQATGIYNLAEITPYAYVPAHTMEILIVIGCLGLGIAIYSILDSVFAVRDVNDNVDH</sequence>
<dbReference type="InterPro" id="IPR032796">
    <property type="entry name" value="NrfD_2"/>
</dbReference>
<proteinExistence type="predicted"/>
<reference evidence="2 3" key="1">
    <citation type="journal article" date="2009" name="PLoS Genet.">
        <title>Adaptations to submarine hydrothermal environments exemplified by the genome of Nautilia profundicola.</title>
        <authorList>
            <person name="Campbell B.J."/>
            <person name="Smith J.L."/>
            <person name="Hanson T.E."/>
            <person name="Klotz M.G."/>
            <person name="Stein L.Y."/>
            <person name="Lee C.K."/>
            <person name="Wu D."/>
            <person name="Robinson J.M."/>
            <person name="Khouri H.M."/>
            <person name="Eisen J.A."/>
            <person name="Cary S.C."/>
        </authorList>
    </citation>
    <scope>NUCLEOTIDE SEQUENCE [LARGE SCALE GENOMIC DNA]</scope>
    <source>
        <strain evidence="3">ATCC BAA-1463 / DSM 18972 / AmH</strain>
    </source>
</reference>
<dbReference type="EMBL" id="CP001279">
    <property type="protein sequence ID" value="ACM93098.1"/>
    <property type="molecule type" value="Genomic_DNA"/>
</dbReference>
<feature type="transmembrane region" description="Helical" evidence="1">
    <location>
        <begin position="277"/>
        <end position="295"/>
    </location>
</feature>
<feature type="transmembrane region" description="Helical" evidence="1">
    <location>
        <begin position="103"/>
        <end position="122"/>
    </location>
</feature>
<dbReference type="OrthoDB" id="5372195at2"/>
<feature type="transmembrane region" description="Helical" evidence="1">
    <location>
        <begin position="401"/>
        <end position="418"/>
    </location>
</feature>
<keyword evidence="1" id="KW-0812">Transmembrane</keyword>
<evidence type="ECO:0000313" key="2">
    <source>
        <dbReference type="EMBL" id="ACM93098.1"/>
    </source>
</evidence>
<protein>
    <submittedName>
        <fullName evidence="2">Polysulphide reductase, NrfD family</fullName>
    </submittedName>
</protein>
<keyword evidence="3" id="KW-1185">Reference proteome</keyword>
<feature type="transmembrane region" description="Helical" evidence="1">
    <location>
        <begin position="170"/>
        <end position="191"/>
    </location>
</feature>